<feature type="domain" description="Cell envelope-related transcriptional attenuator" evidence="2">
    <location>
        <begin position="57"/>
        <end position="201"/>
    </location>
</feature>
<dbReference type="InterPro" id="IPR050922">
    <property type="entry name" value="LytR/CpsA/Psr_CW_biosynth"/>
</dbReference>
<dbReference type="EMBL" id="CP013213">
    <property type="protein sequence ID" value="AMC92909.1"/>
    <property type="molecule type" value="Genomic_DNA"/>
</dbReference>
<dbReference type="OrthoDB" id="27330at2"/>
<organism evidence="3 4">
    <name type="scientific">Erysipelothrix larvae</name>
    <dbReference type="NCBI Taxonomy" id="1514105"/>
    <lineage>
        <taxon>Bacteria</taxon>
        <taxon>Bacillati</taxon>
        <taxon>Bacillota</taxon>
        <taxon>Erysipelotrichia</taxon>
        <taxon>Erysipelotrichales</taxon>
        <taxon>Erysipelotrichaceae</taxon>
        <taxon>Erysipelothrix</taxon>
    </lineage>
</organism>
<evidence type="ECO:0000256" key="1">
    <source>
        <dbReference type="ARBA" id="ARBA00006068"/>
    </source>
</evidence>
<keyword evidence="4" id="KW-1185">Reference proteome</keyword>
<dbReference type="RefSeq" id="WP_067631036.1">
    <property type="nucleotide sequence ID" value="NZ_CP013213.1"/>
</dbReference>
<name>A0A0X8GZ48_9FIRM</name>
<evidence type="ECO:0000313" key="3">
    <source>
        <dbReference type="EMBL" id="AMC92909.1"/>
    </source>
</evidence>
<accession>A0A0X8GZ48</accession>
<dbReference type="PANTHER" id="PTHR33392:SF6">
    <property type="entry name" value="POLYISOPRENYL-TEICHOIC ACID--PEPTIDOGLYCAN TEICHOIC ACID TRANSFERASE TAGU"/>
    <property type="match status" value="1"/>
</dbReference>
<dbReference type="AlphaFoldDB" id="A0A0X8GZ48"/>
<dbReference type="Proteomes" id="UP000063781">
    <property type="component" value="Chromosome"/>
</dbReference>
<comment type="similarity">
    <text evidence="1">Belongs to the LytR/CpsA/Psr (LCP) family.</text>
</comment>
<evidence type="ECO:0000259" key="2">
    <source>
        <dbReference type="Pfam" id="PF03816"/>
    </source>
</evidence>
<reference evidence="3 4" key="1">
    <citation type="submission" date="2015-10" db="EMBL/GenBank/DDBJ databases">
        <title>Erysipelothrix larvae sp. LV19 isolated from the larval gut of the rhinoceros beetle, Trypoxylus dichotomus.</title>
        <authorList>
            <person name="Lim S."/>
            <person name="Kim B.-C."/>
        </authorList>
    </citation>
    <scope>NUCLEOTIDE SEQUENCE [LARGE SCALE GENOMIC DNA]</scope>
    <source>
        <strain evidence="3 4">LV19</strain>
    </source>
</reference>
<gene>
    <name evidence="3" type="ORF">AOC36_02585</name>
</gene>
<dbReference type="Gene3D" id="3.40.630.190">
    <property type="entry name" value="LCP protein"/>
    <property type="match status" value="1"/>
</dbReference>
<dbReference type="NCBIfam" id="TIGR00350">
    <property type="entry name" value="lytR_cpsA_psr"/>
    <property type="match status" value="1"/>
</dbReference>
<sequence length="297" mass="33560">MASEVDEAFESKTRIIATYRYDQEVTQRVSKPSVLKETYSIFLSGIDKYGPVSTVSRSDVNMIITINPKEHQILLTSIPRDYFVTLATSNAKDKLTHAGLYGVEESMKTLENLFGIDIDYYIRVNFTSVNKIVDALGGVEVYTKYNFISSGGKYSFKEGNNYVNGDSALSFVRERYHLPGGDNARVYHQQQLIQGILNKATSPSIITRYASVLDSISDSIQMSLTQEELTAIIRDQMDTMKTWDVQQYQVSGTGSYSETYSWKGKQLYVMIPNELTVQKAASYIHQMENGQRIDVSK</sequence>
<protein>
    <recommendedName>
        <fullName evidence="2">Cell envelope-related transcriptional attenuator domain-containing protein</fullName>
    </recommendedName>
</protein>
<dbReference type="InterPro" id="IPR004474">
    <property type="entry name" value="LytR_CpsA_psr"/>
</dbReference>
<dbReference type="Pfam" id="PF03816">
    <property type="entry name" value="LytR_cpsA_psr"/>
    <property type="match status" value="1"/>
</dbReference>
<evidence type="ECO:0000313" key="4">
    <source>
        <dbReference type="Proteomes" id="UP000063781"/>
    </source>
</evidence>
<dbReference type="PANTHER" id="PTHR33392">
    <property type="entry name" value="POLYISOPRENYL-TEICHOIC ACID--PEPTIDOGLYCAN TEICHOIC ACID TRANSFERASE TAGU"/>
    <property type="match status" value="1"/>
</dbReference>
<proteinExistence type="inferred from homology"/>
<dbReference type="STRING" id="1514105.AOC36_02585"/>
<dbReference type="KEGG" id="erl:AOC36_02585"/>